<evidence type="ECO:0000256" key="1">
    <source>
        <dbReference type="SAM" id="Phobius"/>
    </source>
</evidence>
<proteinExistence type="predicted"/>
<name>A0A7S4T6J7_9STRA</name>
<feature type="signal peptide" evidence="2">
    <location>
        <begin position="1"/>
        <end position="20"/>
    </location>
</feature>
<dbReference type="EMBL" id="HBNS01060115">
    <property type="protein sequence ID" value="CAE4666777.1"/>
    <property type="molecule type" value="Transcribed_RNA"/>
</dbReference>
<evidence type="ECO:0000256" key="2">
    <source>
        <dbReference type="SAM" id="SignalP"/>
    </source>
</evidence>
<reference evidence="3" key="1">
    <citation type="submission" date="2021-01" db="EMBL/GenBank/DDBJ databases">
        <authorList>
            <person name="Corre E."/>
            <person name="Pelletier E."/>
            <person name="Niang G."/>
            <person name="Scheremetjew M."/>
            <person name="Finn R."/>
            <person name="Kale V."/>
            <person name="Holt S."/>
            <person name="Cochrane G."/>
            <person name="Meng A."/>
            <person name="Brown T."/>
            <person name="Cohen L."/>
        </authorList>
    </citation>
    <scope>NUCLEOTIDE SEQUENCE</scope>
    <source>
        <strain evidence="3">GSO104</strain>
    </source>
</reference>
<keyword evidence="2" id="KW-0732">Signal</keyword>
<keyword evidence="1" id="KW-1133">Transmembrane helix</keyword>
<feature type="chain" id="PRO_5030827189" evidence="2">
    <location>
        <begin position="21"/>
        <end position="262"/>
    </location>
</feature>
<feature type="transmembrane region" description="Helical" evidence="1">
    <location>
        <begin position="235"/>
        <end position="253"/>
    </location>
</feature>
<evidence type="ECO:0000313" key="3">
    <source>
        <dbReference type="EMBL" id="CAE4666777.1"/>
    </source>
</evidence>
<organism evidence="3">
    <name type="scientific">Ditylum brightwellii</name>
    <dbReference type="NCBI Taxonomy" id="49249"/>
    <lineage>
        <taxon>Eukaryota</taxon>
        <taxon>Sar</taxon>
        <taxon>Stramenopiles</taxon>
        <taxon>Ochrophyta</taxon>
        <taxon>Bacillariophyta</taxon>
        <taxon>Mediophyceae</taxon>
        <taxon>Lithodesmiophycidae</taxon>
        <taxon>Lithodesmiales</taxon>
        <taxon>Lithodesmiaceae</taxon>
        <taxon>Ditylum</taxon>
    </lineage>
</organism>
<sequence length="262" mass="27877">MATPRAIVVALGLLLSTAKAFVFPTSTTKSFISSSCISVGRNDPLLAHPVGYVDQTAVTNAALTLAGIFRETGKEEAQSQFIINLFFSAGGLGIGFIQIPRIYAETQKIRTLAKEGPTEGGEKISLSPAASLIFPSPSRKDVEKVIKLIPSAEKISKNSGDSYFATKGYIVESDFINNLKGCNPLAVFEAFDALAGGKGSAIAPDDFDSSLIRWRSSGGVDAFAEDLQKSALVRLSSYSFLLFLLFIVSDLIVESGINGFMS</sequence>
<keyword evidence="1" id="KW-0472">Membrane</keyword>
<dbReference type="AlphaFoldDB" id="A0A7S4T6J7"/>
<protein>
    <submittedName>
        <fullName evidence="3">Uncharacterized protein</fullName>
    </submittedName>
</protein>
<gene>
    <name evidence="3" type="ORF">DBRI00130_LOCUS43263</name>
</gene>
<accession>A0A7S4T6J7</accession>
<keyword evidence="1" id="KW-0812">Transmembrane</keyword>